<accession>A0A9P5P192</accession>
<dbReference type="PANTHER" id="PTHR46791">
    <property type="entry name" value="EXPRESSED PROTEIN"/>
    <property type="match status" value="1"/>
</dbReference>
<organism evidence="2 3">
    <name type="scientific">Gymnopilus junonius</name>
    <name type="common">Spectacular rustgill mushroom</name>
    <name type="synonym">Gymnopilus spectabilis subsp. junonius</name>
    <dbReference type="NCBI Taxonomy" id="109634"/>
    <lineage>
        <taxon>Eukaryota</taxon>
        <taxon>Fungi</taxon>
        <taxon>Dikarya</taxon>
        <taxon>Basidiomycota</taxon>
        <taxon>Agaricomycotina</taxon>
        <taxon>Agaricomycetes</taxon>
        <taxon>Agaricomycetidae</taxon>
        <taxon>Agaricales</taxon>
        <taxon>Agaricineae</taxon>
        <taxon>Hymenogastraceae</taxon>
        <taxon>Gymnopilus</taxon>
    </lineage>
</organism>
<dbReference type="AlphaFoldDB" id="A0A9P5P192"/>
<protein>
    <recommendedName>
        <fullName evidence="1">Integrase core domain-containing protein</fullName>
    </recommendedName>
</protein>
<sequence>MEEIRGIGSYIWGKSVHNIRIERLWVDVTKGFGSKWKTFFEVLEAHDGLNVDNDAHIWLLHHLFLDKINADATAWTATWNSHTMSRRGQSHQSPEQMYVHGIVTNGVRGVHLDHEDAVNGNLAEYGIDWEELDRPAIHRHHDAFNPGNEVENENPFTVNHPDHLSHVEVPDAHCPFNAEQLHLFNTQLQTIPTILSLDMHSNRLTWINALALATEIVQV</sequence>
<proteinExistence type="predicted"/>
<comment type="caution">
    <text evidence="2">The sequence shown here is derived from an EMBL/GenBank/DDBJ whole genome shotgun (WGS) entry which is preliminary data.</text>
</comment>
<evidence type="ECO:0000259" key="1">
    <source>
        <dbReference type="Pfam" id="PF24764"/>
    </source>
</evidence>
<evidence type="ECO:0000313" key="2">
    <source>
        <dbReference type="EMBL" id="KAF8913129.1"/>
    </source>
</evidence>
<feature type="domain" description="Integrase core" evidence="1">
    <location>
        <begin position="1"/>
        <end position="105"/>
    </location>
</feature>
<name>A0A9P5P192_GYMJU</name>
<evidence type="ECO:0000313" key="3">
    <source>
        <dbReference type="Proteomes" id="UP000724874"/>
    </source>
</evidence>
<reference evidence="2" key="1">
    <citation type="submission" date="2020-11" db="EMBL/GenBank/DDBJ databases">
        <authorList>
            <consortium name="DOE Joint Genome Institute"/>
            <person name="Ahrendt S."/>
            <person name="Riley R."/>
            <person name="Andreopoulos W."/>
            <person name="LaButti K."/>
            <person name="Pangilinan J."/>
            <person name="Ruiz-duenas F.J."/>
            <person name="Barrasa J.M."/>
            <person name="Sanchez-Garcia M."/>
            <person name="Camarero S."/>
            <person name="Miyauchi S."/>
            <person name="Serrano A."/>
            <person name="Linde D."/>
            <person name="Babiker R."/>
            <person name="Drula E."/>
            <person name="Ayuso-Fernandez I."/>
            <person name="Pacheco R."/>
            <person name="Padilla G."/>
            <person name="Ferreira P."/>
            <person name="Barriuso J."/>
            <person name="Kellner H."/>
            <person name="Castanera R."/>
            <person name="Alfaro M."/>
            <person name="Ramirez L."/>
            <person name="Pisabarro A.G."/>
            <person name="Kuo A."/>
            <person name="Tritt A."/>
            <person name="Lipzen A."/>
            <person name="He G."/>
            <person name="Yan M."/>
            <person name="Ng V."/>
            <person name="Cullen D."/>
            <person name="Martin F."/>
            <person name="Rosso M.-N."/>
            <person name="Henrissat B."/>
            <person name="Hibbett D."/>
            <person name="Martinez A.T."/>
            <person name="Grigoriev I.V."/>
        </authorList>
    </citation>
    <scope>NUCLEOTIDE SEQUENCE</scope>
    <source>
        <strain evidence="2">AH 44721</strain>
    </source>
</reference>
<dbReference type="OrthoDB" id="3353107at2759"/>
<dbReference type="EMBL" id="JADNYJ010000002">
    <property type="protein sequence ID" value="KAF8913129.1"/>
    <property type="molecule type" value="Genomic_DNA"/>
</dbReference>
<dbReference type="InterPro" id="IPR058913">
    <property type="entry name" value="Integrase_dom_put"/>
</dbReference>
<gene>
    <name evidence="2" type="ORF">CPB84DRAFT_1812055</name>
</gene>
<dbReference type="PANTHER" id="PTHR46791:SF5">
    <property type="entry name" value="CLR5 DOMAIN-CONTAINING PROTEIN-RELATED"/>
    <property type="match status" value="1"/>
</dbReference>
<dbReference type="Pfam" id="PF24764">
    <property type="entry name" value="rva_4"/>
    <property type="match status" value="1"/>
</dbReference>
<keyword evidence="3" id="KW-1185">Reference proteome</keyword>
<dbReference type="Proteomes" id="UP000724874">
    <property type="component" value="Unassembled WGS sequence"/>
</dbReference>